<sequence>MRGATLFSLLPLLSFLPGALAGHGLPRKIYGVNLGSWLVVEPWMLPQEWLNMGGENNCDCTKCIGSEFALTQANPATADKIFEGHWSSWFNQTDVDELVAAGINTVRIPLGYWIVEDLVDRDTEFFPRGGLRHLRRGLKALKKAGIVVILDHHALPGAQAVKQQFAGRCVIEPQFYTAYNYHRALVWTSVMTALSHVDPVFDNVVSIQAVNEIIMDSSKTPGYGDFQKNFVQTVRATEFLLGVAGFSTFGAVPAPHDGNFTAMIPNVGDGFFNAEVRTSLLEAFPILLKMGVFGLSRRREQLITRCALCGSFSMRADSVRASFMDVSWQWNNPPNPADAALGPQAYDNHLYYVFGGVADANEEAYMKHICNLDRVRSDAALGNSPLFFGEWGLPTQFSATDAFLMKWADAQKLQYSKGAGWIFWNFKVEKSKLAGDMAREWSYLEGVRRGYFTKDPAQYHDENVCVPYLNGASSSASATATSAASSTAAASTTAAATSTAASSTTAAASSTASS</sequence>
<dbReference type="EMBL" id="JARJCN010000023">
    <property type="protein sequence ID" value="KAJ7089797.1"/>
    <property type="molecule type" value="Genomic_DNA"/>
</dbReference>
<name>A0AAD6XRG9_9AGAR</name>
<protein>
    <submittedName>
        <fullName evidence="8">Glycoside hydrolase family 5 protein</fullName>
    </submittedName>
</protein>
<evidence type="ECO:0000313" key="9">
    <source>
        <dbReference type="Proteomes" id="UP001222325"/>
    </source>
</evidence>
<dbReference type="PANTHER" id="PTHR31297">
    <property type="entry name" value="GLUCAN ENDO-1,6-BETA-GLUCOSIDASE B"/>
    <property type="match status" value="1"/>
</dbReference>
<organism evidence="8 9">
    <name type="scientific">Mycena belliarum</name>
    <dbReference type="NCBI Taxonomy" id="1033014"/>
    <lineage>
        <taxon>Eukaryota</taxon>
        <taxon>Fungi</taxon>
        <taxon>Dikarya</taxon>
        <taxon>Basidiomycota</taxon>
        <taxon>Agaricomycotina</taxon>
        <taxon>Agaricomycetes</taxon>
        <taxon>Agaricomycetidae</taxon>
        <taxon>Agaricales</taxon>
        <taxon>Marasmiineae</taxon>
        <taxon>Mycenaceae</taxon>
        <taxon>Mycena</taxon>
    </lineage>
</organism>
<evidence type="ECO:0000256" key="4">
    <source>
        <dbReference type="RuleBase" id="RU361153"/>
    </source>
</evidence>
<dbReference type="GO" id="GO:0008422">
    <property type="term" value="F:beta-glucosidase activity"/>
    <property type="evidence" value="ECO:0007669"/>
    <property type="project" value="TreeGrafter"/>
</dbReference>
<dbReference type="InterPro" id="IPR001547">
    <property type="entry name" value="Glyco_hydro_5"/>
</dbReference>
<comment type="caution">
    <text evidence="8">The sequence shown here is derived from an EMBL/GenBank/DDBJ whole genome shotgun (WGS) entry which is preliminary data.</text>
</comment>
<dbReference type="Pfam" id="PF00150">
    <property type="entry name" value="Cellulase"/>
    <property type="match status" value="1"/>
</dbReference>
<dbReference type="PANTHER" id="PTHR31297:SF42">
    <property type="entry name" value="GLYCOSIDE HYDROLASE FAMILY 5 DOMAIN-CONTAINING PROTEIN"/>
    <property type="match status" value="1"/>
</dbReference>
<keyword evidence="6" id="KW-0732">Signal</keyword>
<dbReference type="Gene3D" id="3.20.20.80">
    <property type="entry name" value="Glycosidases"/>
    <property type="match status" value="2"/>
</dbReference>
<evidence type="ECO:0000256" key="6">
    <source>
        <dbReference type="SAM" id="SignalP"/>
    </source>
</evidence>
<gene>
    <name evidence="8" type="ORF">B0H15DRAFT_839267</name>
</gene>
<keyword evidence="3 4" id="KW-0326">Glycosidase</keyword>
<feature type="domain" description="Glycoside hydrolase family 5" evidence="7">
    <location>
        <begin position="82"/>
        <end position="427"/>
    </location>
</feature>
<dbReference type="InterPro" id="IPR050386">
    <property type="entry name" value="Glycosyl_hydrolase_5"/>
</dbReference>
<evidence type="ECO:0000256" key="1">
    <source>
        <dbReference type="ARBA" id="ARBA00005641"/>
    </source>
</evidence>
<dbReference type="AlphaFoldDB" id="A0AAD6XRG9"/>
<feature type="region of interest" description="Disordered" evidence="5">
    <location>
        <begin position="494"/>
        <end position="514"/>
    </location>
</feature>
<feature type="signal peptide" evidence="6">
    <location>
        <begin position="1"/>
        <end position="21"/>
    </location>
</feature>
<feature type="chain" id="PRO_5042037776" evidence="6">
    <location>
        <begin position="22"/>
        <end position="514"/>
    </location>
</feature>
<dbReference type="GO" id="GO:0005576">
    <property type="term" value="C:extracellular region"/>
    <property type="evidence" value="ECO:0007669"/>
    <property type="project" value="TreeGrafter"/>
</dbReference>
<evidence type="ECO:0000313" key="8">
    <source>
        <dbReference type="EMBL" id="KAJ7089797.1"/>
    </source>
</evidence>
<evidence type="ECO:0000256" key="2">
    <source>
        <dbReference type="ARBA" id="ARBA00022801"/>
    </source>
</evidence>
<evidence type="ECO:0000259" key="7">
    <source>
        <dbReference type="Pfam" id="PF00150"/>
    </source>
</evidence>
<comment type="similarity">
    <text evidence="1 4">Belongs to the glycosyl hydrolase 5 (cellulase A) family.</text>
</comment>
<dbReference type="SUPFAM" id="SSF51445">
    <property type="entry name" value="(Trans)glycosidases"/>
    <property type="match status" value="1"/>
</dbReference>
<proteinExistence type="inferred from homology"/>
<evidence type="ECO:0000256" key="5">
    <source>
        <dbReference type="SAM" id="MobiDB-lite"/>
    </source>
</evidence>
<dbReference type="InterPro" id="IPR017853">
    <property type="entry name" value="GH"/>
</dbReference>
<evidence type="ECO:0000256" key="3">
    <source>
        <dbReference type="ARBA" id="ARBA00023295"/>
    </source>
</evidence>
<dbReference type="GO" id="GO:0009251">
    <property type="term" value="P:glucan catabolic process"/>
    <property type="evidence" value="ECO:0007669"/>
    <property type="project" value="TreeGrafter"/>
</dbReference>
<dbReference type="Proteomes" id="UP001222325">
    <property type="component" value="Unassembled WGS sequence"/>
</dbReference>
<keyword evidence="9" id="KW-1185">Reference proteome</keyword>
<reference evidence="8" key="1">
    <citation type="submission" date="2023-03" db="EMBL/GenBank/DDBJ databases">
        <title>Massive genome expansion in bonnet fungi (Mycena s.s.) driven by repeated elements and novel gene families across ecological guilds.</title>
        <authorList>
            <consortium name="Lawrence Berkeley National Laboratory"/>
            <person name="Harder C.B."/>
            <person name="Miyauchi S."/>
            <person name="Viragh M."/>
            <person name="Kuo A."/>
            <person name="Thoen E."/>
            <person name="Andreopoulos B."/>
            <person name="Lu D."/>
            <person name="Skrede I."/>
            <person name="Drula E."/>
            <person name="Henrissat B."/>
            <person name="Morin E."/>
            <person name="Kohler A."/>
            <person name="Barry K."/>
            <person name="LaButti K."/>
            <person name="Morin E."/>
            <person name="Salamov A."/>
            <person name="Lipzen A."/>
            <person name="Mereny Z."/>
            <person name="Hegedus B."/>
            <person name="Baldrian P."/>
            <person name="Stursova M."/>
            <person name="Weitz H."/>
            <person name="Taylor A."/>
            <person name="Grigoriev I.V."/>
            <person name="Nagy L.G."/>
            <person name="Martin F."/>
            <person name="Kauserud H."/>
        </authorList>
    </citation>
    <scope>NUCLEOTIDE SEQUENCE</scope>
    <source>
        <strain evidence="8">CBHHK173m</strain>
    </source>
</reference>
<keyword evidence="2 4" id="KW-0378">Hydrolase</keyword>
<dbReference type="GO" id="GO:0009986">
    <property type="term" value="C:cell surface"/>
    <property type="evidence" value="ECO:0007669"/>
    <property type="project" value="TreeGrafter"/>
</dbReference>
<accession>A0AAD6XRG9</accession>